<evidence type="ECO:0000256" key="6">
    <source>
        <dbReference type="ARBA" id="ARBA00023002"/>
    </source>
</evidence>
<dbReference type="OrthoDB" id="16284at2759"/>
<dbReference type="GO" id="GO:0009086">
    <property type="term" value="P:methionine biosynthetic process"/>
    <property type="evidence" value="ECO:0007669"/>
    <property type="project" value="TreeGrafter"/>
</dbReference>
<evidence type="ECO:0000256" key="2">
    <source>
        <dbReference type="ARBA" id="ARBA00004777"/>
    </source>
</evidence>
<evidence type="ECO:0000256" key="4">
    <source>
        <dbReference type="ARBA" id="ARBA00022630"/>
    </source>
</evidence>
<dbReference type="SUPFAM" id="SSF51730">
    <property type="entry name" value="FAD-linked oxidoreductase"/>
    <property type="match status" value="1"/>
</dbReference>
<name>A0A9R1TKD3_9HYME</name>
<keyword evidence="4" id="KW-0285">Flavoprotein</keyword>
<dbReference type="GO" id="GO:0071949">
    <property type="term" value="F:FAD binding"/>
    <property type="evidence" value="ECO:0007669"/>
    <property type="project" value="TreeGrafter"/>
</dbReference>
<dbReference type="PANTHER" id="PTHR45754">
    <property type="entry name" value="METHYLENETETRAHYDROFOLATE REDUCTASE"/>
    <property type="match status" value="1"/>
</dbReference>
<dbReference type="RefSeq" id="XP_011310536.1">
    <property type="nucleotide sequence ID" value="XM_011312234.1"/>
</dbReference>
<dbReference type="GO" id="GO:0005829">
    <property type="term" value="C:cytosol"/>
    <property type="evidence" value="ECO:0007669"/>
    <property type="project" value="TreeGrafter"/>
</dbReference>
<dbReference type="GeneID" id="105270971"/>
<dbReference type="GO" id="GO:0004489">
    <property type="term" value="F:methylenetetrahydrofolate reductase [NAD(P)H] activity"/>
    <property type="evidence" value="ECO:0007669"/>
    <property type="project" value="InterPro"/>
</dbReference>
<evidence type="ECO:0000256" key="3">
    <source>
        <dbReference type="ARBA" id="ARBA00006743"/>
    </source>
</evidence>
<dbReference type="KEGG" id="fas:105270971"/>
<dbReference type="GO" id="GO:0035999">
    <property type="term" value="P:tetrahydrofolate interconversion"/>
    <property type="evidence" value="ECO:0007669"/>
    <property type="project" value="TreeGrafter"/>
</dbReference>
<sequence length="329" mass="37385">MFSTRVIRMRHLLLEAKSTSSQMVSRNLTETSRESNSNAPAATVHIGDLIREKEKKKEFYHSFELVSQKGGEKAYESFFKDMESGCKPLFFTLTWHNQSGENFLPLQLVSEFPKNTLLHLSAKGLSRTDVERILPKVLEMGITNLLVVRGDDPSNDGDFLYAVDLIEFIKTRYNDEFCIAVAGYPDTHPQSPSKESDLYYLKKKVDAGASFVITQISFESRQFIEFVKDCRSCGVDVPIIPGIFPISNYKTLMNLQKICSLKIPQEIHQDLMEIKDNDQELRNYGINLATRITSEIFSSGVVHGYHLFTLNDFSIAQEICGRLSAITRN</sequence>
<dbReference type="InterPro" id="IPR003171">
    <property type="entry name" value="Mehydrof_redctse-like"/>
</dbReference>
<evidence type="ECO:0000256" key="1">
    <source>
        <dbReference type="ARBA" id="ARBA00001974"/>
    </source>
</evidence>
<reference evidence="9" key="1">
    <citation type="submission" date="2025-08" db="UniProtKB">
        <authorList>
            <consortium name="RefSeq"/>
        </authorList>
    </citation>
    <scope>IDENTIFICATION</scope>
    <source>
        <strain evidence="9">USDA-PBARC FA_bdor</strain>
        <tissue evidence="9">Whole organism</tissue>
    </source>
</reference>
<proteinExistence type="inferred from homology"/>
<gene>
    <name evidence="9" type="primary">LOC105270971</name>
</gene>
<dbReference type="Pfam" id="PF02219">
    <property type="entry name" value="MTHFR"/>
    <property type="match status" value="1"/>
</dbReference>
<evidence type="ECO:0000256" key="5">
    <source>
        <dbReference type="ARBA" id="ARBA00022827"/>
    </source>
</evidence>
<dbReference type="InterPro" id="IPR029041">
    <property type="entry name" value="FAD-linked_oxidoreductase-like"/>
</dbReference>
<comment type="cofactor">
    <cofactor evidence="1">
        <name>FAD</name>
        <dbReference type="ChEBI" id="CHEBI:57692"/>
    </cofactor>
</comment>
<dbReference type="Proteomes" id="UP000694866">
    <property type="component" value="Unplaced"/>
</dbReference>
<organism evidence="8 9">
    <name type="scientific">Fopius arisanus</name>
    <dbReference type="NCBI Taxonomy" id="64838"/>
    <lineage>
        <taxon>Eukaryota</taxon>
        <taxon>Metazoa</taxon>
        <taxon>Ecdysozoa</taxon>
        <taxon>Arthropoda</taxon>
        <taxon>Hexapoda</taxon>
        <taxon>Insecta</taxon>
        <taxon>Pterygota</taxon>
        <taxon>Neoptera</taxon>
        <taxon>Endopterygota</taxon>
        <taxon>Hymenoptera</taxon>
        <taxon>Apocrita</taxon>
        <taxon>Ichneumonoidea</taxon>
        <taxon>Braconidae</taxon>
        <taxon>Opiinae</taxon>
        <taxon>Fopius</taxon>
    </lineage>
</organism>
<protein>
    <submittedName>
        <fullName evidence="9">Methylenetetrahydrofolate reductase isoform X1</fullName>
    </submittedName>
</protein>
<comment type="pathway">
    <text evidence="2 7">One-carbon metabolism; tetrahydrofolate interconversion.</text>
</comment>
<keyword evidence="6" id="KW-0560">Oxidoreductase</keyword>
<comment type="similarity">
    <text evidence="3">Belongs to the methylenetetrahydrofolate reductase family.</text>
</comment>
<keyword evidence="8" id="KW-1185">Reference proteome</keyword>
<dbReference type="PANTHER" id="PTHR45754:SF3">
    <property type="entry name" value="METHYLENETETRAHYDROFOLATE REDUCTASE (NADPH)"/>
    <property type="match status" value="1"/>
</dbReference>
<dbReference type="CDD" id="cd00537">
    <property type="entry name" value="MTHFR"/>
    <property type="match status" value="1"/>
</dbReference>
<evidence type="ECO:0000313" key="8">
    <source>
        <dbReference type="Proteomes" id="UP000694866"/>
    </source>
</evidence>
<dbReference type="AlphaFoldDB" id="A0A9R1TKD3"/>
<evidence type="ECO:0000313" key="9">
    <source>
        <dbReference type="RefSeq" id="XP_011310536.1"/>
    </source>
</evidence>
<evidence type="ECO:0000256" key="7">
    <source>
        <dbReference type="RuleBase" id="RU004254"/>
    </source>
</evidence>
<keyword evidence="5" id="KW-0274">FAD</keyword>
<dbReference type="Gene3D" id="3.20.20.220">
    <property type="match status" value="1"/>
</dbReference>
<accession>A0A9R1TKD3</accession>